<sequence>MDYQKITPKLIKKIEEIVDRKNILMHPEDIEPYCHDETPGLNFPPELVVRVKNHTQVAQLLEFCNKEKIPITPRGGGTGLTGGAVPLKGGIVVSFEKMDRIKDIDAKNYMVVLEPGVINGTLQRELAREGLFYPVNPASLDSCTIGGNVAEASSGANAVKYGGTKEYVSGLEAALPSGEVIKSGGKLVKNVTDYRLIQLLVGSEGTLAAITEITLKVIPLPEVRIDLIAGLNKLSSIENILHKIWKRKIIPASIEYIDEAAVRITRDYVQEAPSLPDCSHYIIIGVDGREEEVNRDMEILDKIFTEEGIQDVLVAGDRQDQDKLWKFRQSVRDALVHSGSMMVEEDMVVPRSRIIEFMEKSKKVYRNCNIKTAIYGHLGDGNLHYNFIKTSPGEKEWEQKVEKVLDRLLRMAIFCGGKISGEHGIGLTKKKYLPLVINKAEFELMKKTKIAFDPNNILNPGKIFDCEKKNGYLESENSQY</sequence>
<reference evidence="6 7" key="1">
    <citation type="submission" date="2018-06" db="EMBL/GenBank/DDBJ databases">
        <title>Extensive metabolic versatility and redundancy in microbially diverse, dynamic hydrothermal sediments.</title>
        <authorList>
            <person name="Dombrowski N."/>
            <person name="Teske A."/>
            <person name="Baker B.J."/>
        </authorList>
    </citation>
    <scope>NUCLEOTIDE SEQUENCE [LARGE SCALE GENOMIC DNA]</scope>
    <source>
        <strain evidence="6">B3_G15</strain>
    </source>
</reference>
<dbReference type="Pfam" id="PF02913">
    <property type="entry name" value="FAD-oxidase_C"/>
    <property type="match status" value="1"/>
</dbReference>
<dbReference type="Pfam" id="PF01565">
    <property type="entry name" value="FAD_binding_4"/>
    <property type="match status" value="1"/>
</dbReference>
<accession>A0A662DH64</accession>
<dbReference type="PANTHER" id="PTHR42934:SF2">
    <property type="entry name" value="GLYCOLATE OXIDASE SUBUNIT GLCD"/>
    <property type="match status" value="1"/>
</dbReference>
<dbReference type="Gene3D" id="3.30.70.2190">
    <property type="match status" value="1"/>
</dbReference>
<dbReference type="Proteomes" id="UP000280417">
    <property type="component" value="Unassembled WGS sequence"/>
</dbReference>
<dbReference type="InterPro" id="IPR036318">
    <property type="entry name" value="FAD-bd_PCMH-like_sf"/>
</dbReference>
<dbReference type="InterPro" id="IPR006094">
    <property type="entry name" value="Oxid_FAD_bind_N"/>
</dbReference>
<dbReference type="SUPFAM" id="SSF56176">
    <property type="entry name" value="FAD-binding/transporter-associated domain-like"/>
    <property type="match status" value="1"/>
</dbReference>
<evidence type="ECO:0000256" key="1">
    <source>
        <dbReference type="ARBA" id="ARBA00001974"/>
    </source>
</evidence>
<dbReference type="InterPro" id="IPR016169">
    <property type="entry name" value="FAD-bd_PCMH_sub2"/>
</dbReference>
<dbReference type="GO" id="GO:0071949">
    <property type="term" value="F:FAD binding"/>
    <property type="evidence" value="ECO:0007669"/>
    <property type="project" value="InterPro"/>
</dbReference>
<name>A0A662DH64_UNCAE</name>
<dbReference type="PROSITE" id="PS51387">
    <property type="entry name" value="FAD_PCMH"/>
    <property type="match status" value="1"/>
</dbReference>
<evidence type="ECO:0000256" key="4">
    <source>
        <dbReference type="ARBA" id="ARBA00023002"/>
    </source>
</evidence>
<dbReference type="SUPFAM" id="SSF55103">
    <property type="entry name" value="FAD-linked oxidases, C-terminal domain"/>
    <property type="match status" value="1"/>
</dbReference>
<keyword evidence="3" id="KW-0274">FAD</keyword>
<evidence type="ECO:0000259" key="5">
    <source>
        <dbReference type="PROSITE" id="PS51387"/>
    </source>
</evidence>
<dbReference type="Gene3D" id="1.10.45.10">
    <property type="entry name" value="Vanillyl-alcohol Oxidase, Chain A, domain 4"/>
    <property type="match status" value="1"/>
</dbReference>
<comment type="caution">
    <text evidence="6">The sequence shown here is derived from an EMBL/GenBank/DDBJ whole genome shotgun (WGS) entry which is preliminary data.</text>
</comment>
<evidence type="ECO:0000313" key="7">
    <source>
        <dbReference type="Proteomes" id="UP000280417"/>
    </source>
</evidence>
<dbReference type="InterPro" id="IPR051914">
    <property type="entry name" value="FAD-linked_OxidoTrans_Type4"/>
</dbReference>
<evidence type="ECO:0000256" key="2">
    <source>
        <dbReference type="ARBA" id="ARBA00022630"/>
    </source>
</evidence>
<dbReference type="InterPro" id="IPR016167">
    <property type="entry name" value="FAD-bd_PCMH_sub1"/>
</dbReference>
<feature type="domain" description="FAD-binding PCMH-type" evidence="5">
    <location>
        <begin position="41"/>
        <end position="220"/>
    </location>
</feature>
<evidence type="ECO:0000313" key="6">
    <source>
        <dbReference type="EMBL" id="RLE13651.1"/>
    </source>
</evidence>
<dbReference type="EMBL" id="QMQA01000084">
    <property type="protein sequence ID" value="RLE13651.1"/>
    <property type="molecule type" value="Genomic_DNA"/>
</dbReference>
<dbReference type="InterPro" id="IPR016164">
    <property type="entry name" value="FAD-linked_Oxase-like_C"/>
</dbReference>
<protein>
    <submittedName>
        <fullName evidence="6">FAD-binding oxidoreductase</fullName>
    </submittedName>
</protein>
<dbReference type="GO" id="GO:0016491">
    <property type="term" value="F:oxidoreductase activity"/>
    <property type="evidence" value="ECO:0007669"/>
    <property type="project" value="UniProtKB-KW"/>
</dbReference>
<evidence type="ECO:0000256" key="3">
    <source>
        <dbReference type="ARBA" id="ARBA00022827"/>
    </source>
</evidence>
<dbReference type="PANTHER" id="PTHR42934">
    <property type="entry name" value="GLYCOLATE OXIDASE SUBUNIT GLCD"/>
    <property type="match status" value="1"/>
</dbReference>
<comment type="cofactor">
    <cofactor evidence="1">
        <name>FAD</name>
        <dbReference type="ChEBI" id="CHEBI:57692"/>
    </cofactor>
</comment>
<dbReference type="Gene3D" id="3.30.43.10">
    <property type="entry name" value="Uridine Diphospho-n-acetylenolpyruvylglucosamine Reductase, domain 2"/>
    <property type="match status" value="1"/>
</dbReference>
<proteinExistence type="predicted"/>
<keyword evidence="4" id="KW-0560">Oxidoreductase</keyword>
<organism evidence="6 7">
    <name type="scientific">Aerophobetes bacterium</name>
    <dbReference type="NCBI Taxonomy" id="2030807"/>
    <lineage>
        <taxon>Bacteria</taxon>
        <taxon>Candidatus Aerophobota</taxon>
    </lineage>
</organism>
<dbReference type="AlphaFoldDB" id="A0A662DH64"/>
<dbReference type="FunFam" id="1.10.45.10:FF:000001">
    <property type="entry name" value="D-lactate dehydrogenase mitochondrial"/>
    <property type="match status" value="1"/>
</dbReference>
<dbReference type="InterPro" id="IPR016171">
    <property type="entry name" value="Vanillyl_alc_oxidase_C-sub2"/>
</dbReference>
<dbReference type="InterPro" id="IPR016166">
    <property type="entry name" value="FAD-bd_PCMH"/>
</dbReference>
<gene>
    <name evidence="6" type="ORF">DRJ04_03925</name>
</gene>
<dbReference type="InterPro" id="IPR004113">
    <property type="entry name" value="FAD-bd_oxidored_4_C"/>
</dbReference>
<keyword evidence="2" id="KW-0285">Flavoprotein</keyword>
<dbReference type="Gene3D" id="3.30.465.10">
    <property type="match status" value="1"/>
</dbReference>
<dbReference type="Gene3D" id="3.30.70.2740">
    <property type="match status" value="1"/>
</dbReference>